<proteinExistence type="predicted"/>
<gene>
    <name evidence="1" type="ORF">C8046_08535</name>
</gene>
<protein>
    <submittedName>
        <fullName evidence="1">Uncharacterized protein</fullName>
    </submittedName>
</protein>
<organism evidence="1 2">
    <name type="scientific">Serinibacter arcticus</name>
    <dbReference type="NCBI Taxonomy" id="1655435"/>
    <lineage>
        <taxon>Bacteria</taxon>
        <taxon>Bacillati</taxon>
        <taxon>Actinomycetota</taxon>
        <taxon>Actinomycetes</taxon>
        <taxon>Micrococcales</taxon>
        <taxon>Beutenbergiaceae</taxon>
        <taxon>Serinibacter</taxon>
    </lineage>
</organism>
<sequence>MDGYTVRTETLSAAADTWDEQAQVTSSASSLVTSATTGGFRPDALASVEIFVRTWSDVLQTMSRSAQSVSSGLSESAAAYAGTDEGVVEWLGSYA</sequence>
<dbReference type="Proteomes" id="UP000245166">
    <property type="component" value="Unassembled WGS sequence"/>
</dbReference>
<accession>A0A2U1ZUU1</accession>
<dbReference type="RefSeq" id="WP_109229073.1">
    <property type="nucleotide sequence ID" value="NZ_PYHR01000002.1"/>
</dbReference>
<comment type="caution">
    <text evidence="1">The sequence shown here is derived from an EMBL/GenBank/DDBJ whole genome shotgun (WGS) entry which is preliminary data.</text>
</comment>
<dbReference type="EMBL" id="PYHR01000002">
    <property type="protein sequence ID" value="PWD50692.1"/>
    <property type="molecule type" value="Genomic_DNA"/>
</dbReference>
<name>A0A2U1ZUU1_9MICO</name>
<reference evidence="1 2" key="1">
    <citation type="submission" date="2018-03" db="EMBL/GenBank/DDBJ databases">
        <title>Genome assembly of novel Miniimonas species PCH200.</title>
        <authorList>
            <person name="Thakur V."/>
            <person name="Kumar V."/>
            <person name="Singh D."/>
        </authorList>
    </citation>
    <scope>NUCLEOTIDE SEQUENCE [LARGE SCALE GENOMIC DNA]</scope>
    <source>
        <strain evidence="1 2">PCH200</strain>
    </source>
</reference>
<dbReference type="AlphaFoldDB" id="A0A2U1ZUU1"/>
<evidence type="ECO:0000313" key="2">
    <source>
        <dbReference type="Proteomes" id="UP000245166"/>
    </source>
</evidence>
<keyword evidence="2" id="KW-1185">Reference proteome</keyword>
<evidence type="ECO:0000313" key="1">
    <source>
        <dbReference type="EMBL" id="PWD50692.1"/>
    </source>
</evidence>